<keyword evidence="3 5" id="KW-0862">Zinc</keyword>
<protein>
    <submittedName>
        <fullName evidence="9">LIM zinc-binding domain-containing protein</fullName>
    </submittedName>
</protein>
<evidence type="ECO:0000256" key="6">
    <source>
        <dbReference type="SAM" id="MobiDB-lite"/>
    </source>
</evidence>
<proteinExistence type="predicted"/>
<feature type="region of interest" description="Disordered" evidence="6">
    <location>
        <begin position="329"/>
        <end position="353"/>
    </location>
</feature>
<feature type="region of interest" description="Disordered" evidence="6">
    <location>
        <begin position="267"/>
        <end position="290"/>
    </location>
</feature>
<evidence type="ECO:0000256" key="3">
    <source>
        <dbReference type="ARBA" id="ARBA00022833"/>
    </source>
</evidence>
<dbReference type="PANTHER" id="PTHR24205:SF16">
    <property type="entry name" value="GH01042P-RELATED"/>
    <property type="match status" value="1"/>
</dbReference>
<dbReference type="PROSITE" id="PS00478">
    <property type="entry name" value="LIM_DOMAIN_1"/>
    <property type="match status" value="2"/>
</dbReference>
<keyword evidence="4 5" id="KW-0440">LIM domain</keyword>
<keyword evidence="2" id="KW-0677">Repeat</keyword>
<dbReference type="PANTHER" id="PTHR24205">
    <property type="entry name" value="FOUR AND A HALF LIM DOMAINS PROTEIN"/>
    <property type="match status" value="1"/>
</dbReference>
<dbReference type="CDD" id="cd08368">
    <property type="entry name" value="LIM"/>
    <property type="match status" value="2"/>
</dbReference>
<dbReference type="InterPro" id="IPR001781">
    <property type="entry name" value="Znf_LIM"/>
</dbReference>
<feature type="compositionally biased region" description="Polar residues" evidence="6">
    <location>
        <begin position="698"/>
        <end position="708"/>
    </location>
</feature>
<evidence type="ECO:0000313" key="9">
    <source>
        <dbReference type="WBParaSite" id="maker-uti_cns_0013763-snap-gene-0.3-mRNA-1"/>
    </source>
</evidence>
<reference evidence="9" key="1">
    <citation type="submission" date="2016-11" db="UniProtKB">
        <authorList>
            <consortium name="WormBaseParasite"/>
        </authorList>
    </citation>
    <scope>IDENTIFICATION</scope>
</reference>
<evidence type="ECO:0000256" key="4">
    <source>
        <dbReference type="ARBA" id="ARBA00023038"/>
    </source>
</evidence>
<sequence>PSRPALTERIGNAAIKTIKTRHKWKKCQVCKKLLKKSDRYAVKRGRVYCPSCYKILASSKCGGCGKPIFGNKLCAMEKEWHPDHFKCVVCHKMIEDDTFAIFEDQPVCNVCKNSKNPPASAKVKRCKECEQPLLAIKYYVQNGEYYCEPCYEQTGAPKCHECKRPILGKWVTSNGKTWHAEHFCCFKCNDNLMGRPFSFKHGDLMCVPCFKKFVLHRPTEPKPTTDREPPAGDFACLSRAADAAIDPVVVVDFVVFVVVTAVSKSEATPTANRRASRSRCSPTLPDRLSHADRPADVSVLAFAETEDAVGNVVNGDAKVTDAEVDEAAAAAVSDEPLTPPPPPPPLPPSSFAAGAEKKLSERDSLRLRLDLVDACCCWSCCFFFFFWSIGLPSSLRCRFTGSAVDSSSVEVCRRRLPRRSRINAAGARSVGGFVWLISVGLTGRGVALPLRQDVLDVGVSGLFKVLDTVIVIDVIGGILVVVEFSAVSGSPGGGRRGKEATIATEPVPSVDFDRSSLADLDLVRLRRPPLLLPLFNLARRCRGTGVSESSEIQRRPVSGSIVALGAATLTPAEFPAAAAESVDEAAALTSPSPLPPHSSSRPSNSASIDSSDPADWPKRNRRAGEAARPRSISARAAASFAVSSASRPARAADVASAFGRSSAAARSRVTNGGRVAAESWPSSLLEADRVGGEMSDSAAMSPSCSAVT</sequence>
<feature type="domain" description="LIM zinc-binding" evidence="7">
    <location>
        <begin position="157"/>
        <end position="216"/>
    </location>
</feature>
<evidence type="ECO:0000259" key="7">
    <source>
        <dbReference type="PROSITE" id="PS50023"/>
    </source>
</evidence>
<dbReference type="GO" id="GO:0046872">
    <property type="term" value="F:metal ion binding"/>
    <property type="evidence" value="ECO:0007669"/>
    <property type="project" value="UniProtKB-KW"/>
</dbReference>
<evidence type="ECO:0000256" key="1">
    <source>
        <dbReference type="ARBA" id="ARBA00022723"/>
    </source>
</evidence>
<organism evidence="8 9">
    <name type="scientific">Macrostomum lignano</name>
    <dbReference type="NCBI Taxonomy" id="282301"/>
    <lineage>
        <taxon>Eukaryota</taxon>
        <taxon>Metazoa</taxon>
        <taxon>Spiralia</taxon>
        <taxon>Lophotrochozoa</taxon>
        <taxon>Platyhelminthes</taxon>
        <taxon>Rhabditophora</taxon>
        <taxon>Macrostomorpha</taxon>
        <taxon>Macrostomida</taxon>
        <taxon>Macrostomidae</taxon>
        <taxon>Macrostomum</taxon>
    </lineage>
</organism>
<feature type="compositionally biased region" description="Polar residues" evidence="6">
    <location>
        <begin position="267"/>
        <end position="281"/>
    </location>
</feature>
<feature type="region of interest" description="Disordered" evidence="6">
    <location>
        <begin position="657"/>
        <end position="708"/>
    </location>
</feature>
<dbReference type="PROSITE" id="PS50023">
    <property type="entry name" value="LIM_DOMAIN_2"/>
    <property type="match status" value="2"/>
</dbReference>
<feature type="domain" description="LIM zinc-binding" evidence="7">
    <location>
        <begin position="59"/>
        <end position="118"/>
    </location>
</feature>
<keyword evidence="1 5" id="KW-0479">Metal-binding</keyword>
<dbReference type="AlphaFoldDB" id="A0A1I8ILI7"/>
<dbReference type="WBParaSite" id="maker-uti_cns_0013763-snap-gene-0.3-mRNA-1">
    <property type="protein sequence ID" value="maker-uti_cns_0013763-snap-gene-0.3-mRNA-1"/>
    <property type="gene ID" value="maker-uti_cns_0013763-snap-gene-0.3"/>
</dbReference>
<evidence type="ECO:0000256" key="2">
    <source>
        <dbReference type="ARBA" id="ARBA00022737"/>
    </source>
</evidence>
<feature type="region of interest" description="Disordered" evidence="6">
    <location>
        <begin position="585"/>
        <end position="630"/>
    </location>
</feature>
<dbReference type="SMART" id="SM00132">
    <property type="entry name" value="LIM"/>
    <property type="match status" value="2"/>
</dbReference>
<feature type="compositionally biased region" description="Low complexity" evidence="6">
    <location>
        <begin position="585"/>
        <end position="614"/>
    </location>
</feature>
<name>A0A1I8ILI7_9PLAT</name>
<keyword evidence="8" id="KW-1185">Reference proteome</keyword>
<evidence type="ECO:0000313" key="8">
    <source>
        <dbReference type="Proteomes" id="UP000095280"/>
    </source>
</evidence>
<accession>A0A1I8ILI7</accession>
<feature type="compositionally biased region" description="Pro residues" evidence="6">
    <location>
        <begin position="337"/>
        <end position="348"/>
    </location>
</feature>
<evidence type="ECO:0000256" key="5">
    <source>
        <dbReference type="PROSITE-ProRule" id="PRU00125"/>
    </source>
</evidence>
<feature type="compositionally biased region" description="Low complexity" evidence="6">
    <location>
        <begin position="657"/>
        <end position="668"/>
    </location>
</feature>
<feature type="compositionally biased region" description="Basic and acidic residues" evidence="6">
    <location>
        <begin position="615"/>
        <end position="628"/>
    </location>
</feature>
<dbReference type="Proteomes" id="UP000095280">
    <property type="component" value="Unplaced"/>
</dbReference>
<dbReference type="SUPFAM" id="SSF57716">
    <property type="entry name" value="Glucocorticoid receptor-like (DNA-binding domain)"/>
    <property type="match status" value="2"/>
</dbReference>
<dbReference type="Gene3D" id="2.10.110.10">
    <property type="entry name" value="Cysteine Rich Protein"/>
    <property type="match status" value="2"/>
</dbReference>
<dbReference type="Pfam" id="PF00412">
    <property type="entry name" value="LIM"/>
    <property type="match status" value="2"/>
</dbReference>